<proteinExistence type="predicted"/>
<dbReference type="Pfam" id="PF08459">
    <property type="entry name" value="UvrC_RNaseH_dom"/>
    <property type="match status" value="1"/>
</dbReference>
<evidence type="ECO:0000256" key="1">
    <source>
        <dbReference type="ARBA" id="ARBA00023236"/>
    </source>
</evidence>
<evidence type="ECO:0000313" key="5">
    <source>
        <dbReference type="EMBL" id="GAA5484249.1"/>
    </source>
</evidence>
<dbReference type="Pfam" id="PF14520">
    <property type="entry name" value="HHH_5"/>
    <property type="match status" value="1"/>
</dbReference>
<dbReference type="InterPro" id="IPR001162">
    <property type="entry name" value="UvrC_RNase_H_dom"/>
</dbReference>
<feature type="domain" description="GIY-YIG" evidence="3">
    <location>
        <begin position="14"/>
        <end position="95"/>
    </location>
</feature>
<organism evidence="5 6">
    <name type="scientific">Haloferula sargassicola</name>
    <dbReference type="NCBI Taxonomy" id="490096"/>
    <lineage>
        <taxon>Bacteria</taxon>
        <taxon>Pseudomonadati</taxon>
        <taxon>Verrucomicrobiota</taxon>
        <taxon>Verrucomicrobiia</taxon>
        <taxon>Verrucomicrobiales</taxon>
        <taxon>Verrucomicrobiaceae</taxon>
        <taxon>Haloferula</taxon>
    </lineage>
</organism>
<dbReference type="PROSITE" id="PS50165">
    <property type="entry name" value="UVRC"/>
    <property type="match status" value="1"/>
</dbReference>
<dbReference type="InterPro" id="IPR035901">
    <property type="entry name" value="GIY-YIG_endonuc_sf"/>
</dbReference>
<dbReference type="Gene3D" id="3.30.420.340">
    <property type="entry name" value="UvrC, RNAse H endonuclease domain"/>
    <property type="match status" value="1"/>
</dbReference>
<dbReference type="InterPro" id="IPR003583">
    <property type="entry name" value="Hlx-hairpin-Hlx_DNA-bd_motif"/>
</dbReference>
<protein>
    <submittedName>
        <fullName evidence="5">UvrABC system protein C</fullName>
    </submittedName>
</protein>
<sequence length="514" mass="58304">MAVDLKAKLREVPHKPGVYLMKDRLGSIIYVGKARDLKKRVSSYFMASRKTRADLKTRALIDTIVDFEIHTVRNEAEALLLEGKLIKDYRPRYNVSFRDDKRFLLVKLDPNEPWPRFVLTRLKRDDGSRYFGPFAHSGALRATLSWVNRRFGLRVCRPREPDEVAYKHCNADVIRNCTAPCVGRITREDYMKRVDEACEVLSGKGRREIFDEIELAMGKAAERLDFEKAALLRDVLDNLKKTLNPTRQFTRGRGVPTTVKPTEDLAELGEELGLAGPPRVMECFDISNVSSNHIVASMVRFTEGRPDNQNYRRYRIRTVAGQDDFASMAEVIRRRYARILKENSDAAPDLAESQEDVVEIQRRLAKEGRARIVLPDLVIVDGGKGQLSSAVRELRQLGLHELPVIGLAKQREEVFVPGKSDPIVISHERGALKLLQRIRDEAHRFANGYNELLLRRRMKESALDDCPAVSPKRKQALLAKFGSVARIRKASVGEIAAIPGISEKSAEAILEWLA</sequence>
<keyword evidence="6" id="KW-1185">Reference proteome</keyword>
<accession>A0ABP9UY12</accession>
<dbReference type="InterPro" id="IPR038476">
    <property type="entry name" value="UvrC_RNase_H_dom_sf"/>
</dbReference>
<dbReference type="SUPFAM" id="SSF47781">
    <property type="entry name" value="RuvA domain 2-like"/>
    <property type="match status" value="1"/>
</dbReference>
<feature type="domain" description="UvrC family homology region profile" evidence="4">
    <location>
        <begin position="263"/>
        <end position="390"/>
    </location>
</feature>
<comment type="caution">
    <text evidence="5">The sequence shown here is derived from an EMBL/GenBank/DDBJ whole genome shotgun (WGS) entry which is preliminary data.</text>
</comment>
<dbReference type="Gene3D" id="4.10.860.10">
    <property type="entry name" value="UVR domain"/>
    <property type="match status" value="1"/>
</dbReference>
<dbReference type="InterPro" id="IPR047296">
    <property type="entry name" value="GIY-YIG_UvrC_Cho"/>
</dbReference>
<feature type="domain" description="UVR" evidence="2">
    <location>
        <begin position="207"/>
        <end position="242"/>
    </location>
</feature>
<evidence type="ECO:0000259" key="2">
    <source>
        <dbReference type="PROSITE" id="PS50151"/>
    </source>
</evidence>
<dbReference type="InterPro" id="IPR000305">
    <property type="entry name" value="GIY-YIG_endonuc"/>
</dbReference>
<name>A0ABP9UY12_9BACT</name>
<dbReference type="SUPFAM" id="SSF46600">
    <property type="entry name" value="C-terminal UvrC-binding domain of UvrB"/>
    <property type="match status" value="1"/>
</dbReference>
<keyword evidence="1" id="KW-0742">SOS response</keyword>
<dbReference type="Proteomes" id="UP001476282">
    <property type="component" value="Unassembled WGS sequence"/>
</dbReference>
<dbReference type="PANTHER" id="PTHR30562">
    <property type="entry name" value="UVRC/OXIDOREDUCTASE"/>
    <property type="match status" value="1"/>
</dbReference>
<dbReference type="Pfam" id="PF01541">
    <property type="entry name" value="GIY-YIG"/>
    <property type="match status" value="1"/>
</dbReference>
<dbReference type="PROSITE" id="PS50164">
    <property type="entry name" value="GIY_YIG"/>
    <property type="match status" value="1"/>
</dbReference>
<dbReference type="SMART" id="SM00278">
    <property type="entry name" value="HhH1"/>
    <property type="match status" value="2"/>
</dbReference>
<gene>
    <name evidence="5" type="primary">uvrC</name>
    <name evidence="5" type="ORF">Hsar01_03491</name>
</gene>
<dbReference type="PANTHER" id="PTHR30562:SF1">
    <property type="entry name" value="UVRABC SYSTEM PROTEIN C"/>
    <property type="match status" value="1"/>
</dbReference>
<evidence type="ECO:0000313" key="6">
    <source>
        <dbReference type="Proteomes" id="UP001476282"/>
    </source>
</evidence>
<evidence type="ECO:0000259" key="4">
    <source>
        <dbReference type="PROSITE" id="PS50165"/>
    </source>
</evidence>
<dbReference type="InterPro" id="IPR010994">
    <property type="entry name" value="RuvA_2-like"/>
</dbReference>
<dbReference type="CDD" id="cd10434">
    <property type="entry name" value="GIY-YIG_UvrC_Cho"/>
    <property type="match status" value="1"/>
</dbReference>
<dbReference type="InterPro" id="IPR050066">
    <property type="entry name" value="UvrABC_protein_C"/>
</dbReference>
<dbReference type="SUPFAM" id="SSF82771">
    <property type="entry name" value="GIY-YIG endonuclease"/>
    <property type="match status" value="1"/>
</dbReference>
<dbReference type="SMART" id="SM00465">
    <property type="entry name" value="GIYc"/>
    <property type="match status" value="1"/>
</dbReference>
<dbReference type="Gene3D" id="1.10.150.20">
    <property type="entry name" value="5' to 3' exonuclease, C-terminal subdomain"/>
    <property type="match status" value="1"/>
</dbReference>
<dbReference type="InterPro" id="IPR036876">
    <property type="entry name" value="UVR_dom_sf"/>
</dbReference>
<dbReference type="Pfam" id="PF02151">
    <property type="entry name" value="UVR"/>
    <property type="match status" value="1"/>
</dbReference>
<dbReference type="PROSITE" id="PS50151">
    <property type="entry name" value="UVR"/>
    <property type="match status" value="1"/>
</dbReference>
<dbReference type="InterPro" id="IPR001943">
    <property type="entry name" value="UVR_dom"/>
</dbReference>
<reference evidence="5 6" key="1">
    <citation type="submission" date="2024-02" db="EMBL/GenBank/DDBJ databases">
        <title>Haloferula sargassicola NBRC 104335.</title>
        <authorList>
            <person name="Ichikawa N."/>
            <person name="Katano-Makiyama Y."/>
            <person name="Hidaka K."/>
        </authorList>
    </citation>
    <scope>NUCLEOTIDE SEQUENCE [LARGE SCALE GENOMIC DNA]</scope>
    <source>
        <strain evidence="5 6">NBRC 104335</strain>
    </source>
</reference>
<evidence type="ECO:0000259" key="3">
    <source>
        <dbReference type="PROSITE" id="PS50164"/>
    </source>
</evidence>
<dbReference type="Gene3D" id="3.40.1440.10">
    <property type="entry name" value="GIY-YIG endonuclease"/>
    <property type="match status" value="1"/>
</dbReference>
<keyword evidence="1" id="KW-0227">DNA damage</keyword>
<dbReference type="RefSeq" id="WP_353568346.1">
    <property type="nucleotide sequence ID" value="NZ_BAABRI010000022.1"/>
</dbReference>
<dbReference type="EMBL" id="BAABRI010000022">
    <property type="protein sequence ID" value="GAA5484249.1"/>
    <property type="molecule type" value="Genomic_DNA"/>
</dbReference>